<feature type="domain" description="Metallo-beta-lactamase" evidence="1">
    <location>
        <begin position="23"/>
        <end position="202"/>
    </location>
</feature>
<dbReference type="Proteomes" id="UP000282731">
    <property type="component" value="Chromosome"/>
</dbReference>
<dbReference type="EMBL" id="NRGX01000001">
    <property type="protein sequence ID" value="PCC17706.1"/>
    <property type="molecule type" value="Genomic_DNA"/>
</dbReference>
<evidence type="ECO:0000313" key="21">
    <source>
        <dbReference type="Proteomes" id="UP000282731"/>
    </source>
</evidence>
<dbReference type="EMBL" id="NRGP01000005">
    <property type="protein sequence ID" value="PCC47677.1"/>
    <property type="molecule type" value="Genomic_DNA"/>
</dbReference>
<evidence type="ECO:0000313" key="17">
    <source>
        <dbReference type="Proteomes" id="UP000218620"/>
    </source>
</evidence>
<dbReference type="eggNOG" id="COG0491">
    <property type="taxonomic scope" value="Bacteria"/>
</dbReference>
<dbReference type="Proteomes" id="UP000218620">
    <property type="component" value="Unassembled WGS sequence"/>
</dbReference>
<keyword evidence="20" id="KW-1185">Reference proteome</keyword>
<accession>A0A2H1HIL1</accession>
<dbReference type="Proteomes" id="UP000234525">
    <property type="component" value="Unassembled WGS sequence"/>
</dbReference>
<dbReference type="AlphaFoldDB" id="A0A1D7W7K0"/>
<sequence length="223" mass="23635">MTAIEHLVTSGTFSLDGGTWDVDNNVWIIGDDSEVIVIDPAHDVNAIAEKVGAREVKAILLTHGHDDHVGVVRDFAHRVGNPPVHLNPEDHILWDMTYEGYRPDAEISDGDTWHVAGVRIKALHTPGHSPGSTCFFIETGLPIPASAGAGSAVGPVLFSGDTLFNGGPGATGRSHSSFDTIIASIRDVLFKLPDATIVLTGHGEPTSIGAEAPSLDDWIKRGE</sequence>
<dbReference type="Proteomes" id="UP000217881">
    <property type="component" value="Unassembled WGS sequence"/>
</dbReference>
<dbReference type="PATRIC" id="fig|1703.10.peg.3389"/>
<gene>
    <name evidence="10" type="ORF">BAUR9175_00682</name>
    <name evidence="9" type="ORF">BAURA63_00112</name>
    <name evidence="11" type="ORF">BAURA86_00808</name>
    <name evidence="2" type="ORF">BLSMQ_3281</name>
    <name evidence="8" type="ORF">CIK59_08995</name>
    <name evidence="7" type="ORF">CIK64_04090</name>
    <name evidence="6" type="ORF">CIK65_11760</name>
    <name evidence="5" type="ORF">CIK79_05025</name>
    <name evidence="3" type="ORF">CXR23_17220</name>
    <name evidence="4" type="ORF">CXR27_16785</name>
    <name evidence="12" type="ORF">EB834_02105</name>
</gene>
<reference evidence="13" key="2">
    <citation type="submission" date="2016-09" db="EMBL/GenBank/DDBJ databases">
        <title>Complete Genome Sequence of Brevibacterium linens SMQ-1335.</title>
        <authorList>
            <person name="de Melo A.G."/>
            <person name="Labrie S.J."/>
            <person name="Dumaresq J."/>
            <person name="Roberts R.J."/>
            <person name="Tremblay D.M."/>
            <person name="Moineau S."/>
        </authorList>
    </citation>
    <scope>NUCLEOTIDE SEQUENCE [LARGE SCALE GENOMIC DNA]</scope>
    <source>
        <strain evidence="13">SMQ-1335</strain>
    </source>
</reference>
<evidence type="ECO:0000313" key="7">
    <source>
        <dbReference type="EMBL" id="PCC47677.1"/>
    </source>
</evidence>
<evidence type="ECO:0000313" key="13">
    <source>
        <dbReference type="Proteomes" id="UP000094793"/>
    </source>
</evidence>
<dbReference type="Proteomes" id="UP000283000">
    <property type="component" value="Chromosome"/>
</dbReference>
<dbReference type="EMBL" id="RHFF01000001">
    <property type="protein sequence ID" value="TGD40839.1"/>
    <property type="molecule type" value="Genomic_DNA"/>
</dbReference>
<reference evidence="21 22" key="8">
    <citation type="submission" date="2019-01" db="EMBL/GenBank/DDBJ databases">
        <title>Comparative genomic analysis of Brevibacterium aurantiacum sheds light on its evolution and its adaptation to smear-ripened cheeses.</title>
        <authorList>
            <person name="Moineau S."/>
        </authorList>
    </citation>
    <scope>NUCLEOTIDE SEQUENCE [LARGE SCALE GENOMIC DNA]</scope>
    <source>
        <strain evidence="3 22">SMQ-1417</strain>
        <strain evidence="4 21">SMQ-1420</strain>
    </source>
</reference>
<protein>
    <submittedName>
        <fullName evidence="9">Glyoxylase, beta-lactamase superfamily II</fullName>
    </submittedName>
    <submittedName>
        <fullName evidence="2">Hydrolase in cluster with formaldehyde/S-nitrosomycothiol reductase MscR</fullName>
    </submittedName>
    <submittedName>
        <fullName evidence="3">MBL fold metallo-hydrolase</fullName>
    </submittedName>
</protein>
<dbReference type="EMBL" id="FXYZ01000001">
    <property type="protein sequence ID" value="SMX62731.1"/>
    <property type="molecule type" value="Genomic_DNA"/>
</dbReference>
<evidence type="ECO:0000313" key="19">
    <source>
        <dbReference type="Proteomes" id="UP000234327"/>
    </source>
</evidence>
<evidence type="ECO:0000313" key="8">
    <source>
        <dbReference type="EMBL" id="PCC53906.1"/>
    </source>
</evidence>
<accession>A0A1D7W7K0</accession>
<evidence type="ECO:0000313" key="14">
    <source>
        <dbReference type="Proteomes" id="UP000217564"/>
    </source>
</evidence>
<dbReference type="EMBL" id="FXZI01000002">
    <property type="protein sequence ID" value="SMX77087.1"/>
    <property type="molecule type" value="Genomic_DNA"/>
</dbReference>
<dbReference type="PANTHER" id="PTHR46233">
    <property type="entry name" value="HYDROXYACYLGLUTATHIONE HYDROLASE GLOC"/>
    <property type="match status" value="1"/>
</dbReference>
<reference evidence="21 22" key="6">
    <citation type="submission" date="2017-12" db="EMBL/GenBank/DDBJ databases">
        <authorList>
            <person name="Levesque S."/>
        </authorList>
    </citation>
    <scope>NUCLEOTIDE SEQUENCE [LARGE SCALE GENOMIC DNA]</scope>
    <source>
        <strain evidence="3 22">SMQ-1417</strain>
        <strain evidence="4 21">SMQ-1420</strain>
    </source>
</reference>
<evidence type="ECO:0000313" key="11">
    <source>
        <dbReference type="EMBL" id="SMX77087.1"/>
    </source>
</evidence>
<dbReference type="KEGG" id="blin:BLSMQ_3281"/>
<dbReference type="PANTHER" id="PTHR46233:SF4">
    <property type="entry name" value="METALLO-BETA-LACTAMASE DOMAIN-CONTAINING PROTEIN"/>
    <property type="match status" value="1"/>
</dbReference>
<dbReference type="EMBL" id="CP025334">
    <property type="protein sequence ID" value="AZT98459.1"/>
    <property type="molecule type" value="Genomic_DNA"/>
</dbReference>
<evidence type="ECO:0000313" key="9">
    <source>
        <dbReference type="EMBL" id="SMX62731.1"/>
    </source>
</evidence>
<dbReference type="Proteomes" id="UP000217564">
    <property type="component" value="Unassembled WGS sequence"/>
</dbReference>
<dbReference type="InterPro" id="IPR001279">
    <property type="entry name" value="Metallo-B-lactamas"/>
</dbReference>
<evidence type="ECO:0000313" key="23">
    <source>
        <dbReference type="Proteomes" id="UP000297736"/>
    </source>
</evidence>
<dbReference type="EMBL" id="CP025330">
    <property type="protein sequence ID" value="AZT94672.1"/>
    <property type="molecule type" value="Genomic_DNA"/>
</dbReference>
<evidence type="ECO:0000313" key="12">
    <source>
        <dbReference type="EMBL" id="TGD40839.1"/>
    </source>
</evidence>
<reference evidence="18 19" key="5">
    <citation type="submission" date="2017-03" db="EMBL/GenBank/DDBJ databases">
        <authorList>
            <person name="Afonso C.L."/>
            <person name="Miller P.J."/>
            <person name="Scott M.A."/>
            <person name="Spackman E."/>
            <person name="Goraichik I."/>
            <person name="Dimitrov K.M."/>
            <person name="Suarez D.L."/>
            <person name="Swayne D.E."/>
        </authorList>
    </citation>
    <scope>NUCLEOTIDE SEQUENCE [LARGE SCALE GENOMIC DNA]</scope>
    <source>
        <strain evidence="9">6</strain>
        <strain evidence="19">6(3)</strain>
        <strain evidence="11">8</strain>
        <strain evidence="18">8(6)</strain>
        <strain evidence="10">ATCC 9175</strain>
    </source>
</reference>
<evidence type="ECO:0000313" key="2">
    <source>
        <dbReference type="EMBL" id="AOP54981.1"/>
    </source>
</evidence>
<evidence type="ECO:0000313" key="20">
    <source>
        <dbReference type="Proteomes" id="UP000234525"/>
    </source>
</evidence>
<dbReference type="Gene3D" id="3.60.15.10">
    <property type="entry name" value="Ribonuclease Z/Hydroxyacylglutathione hydrolase-like"/>
    <property type="match status" value="1"/>
</dbReference>
<evidence type="ECO:0000313" key="16">
    <source>
        <dbReference type="Proteomes" id="UP000218377"/>
    </source>
</evidence>
<dbReference type="Proteomes" id="UP000234300">
    <property type="component" value="Unassembled WGS sequence"/>
</dbReference>
<dbReference type="SMART" id="SM00849">
    <property type="entry name" value="Lactamase_B"/>
    <property type="match status" value="1"/>
</dbReference>
<dbReference type="CDD" id="cd06262">
    <property type="entry name" value="metallo-hydrolase-like_MBL-fold"/>
    <property type="match status" value="1"/>
</dbReference>
<name>A0A1D7W7K0_BREAU</name>
<reference evidence="20" key="4">
    <citation type="submission" date="2017-03" db="EMBL/GenBank/DDBJ databases">
        <authorList>
            <person name="Monnet C."/>
        </authorList>
    </citation>
    <scope>NUCLEOTIDE SEQUENCE [LARGE SCALE GENOMIC DNA]</scope>
    <source>
        <strain evidence="20">ATCC 9175</strain>
    </source>
</reference>
<proteinExistence type="predicted"/>
<dbReference type="InterPro" id="IPR036866">
    <property type="entry name" value="RibonucZ/Hydroxyglut_hydro"/>
</dbReference>
<evidence type="ECO:0000313" key="5">
    <source>
        <dbReference type="EMBL" id="PCC17706.1"/>
    </source>
</evidence>
<evidence type="ECO:0000313" key="6">
    <source>
        <dbReference type="EMBL" id="PCC42408.1"/>
    </source>
</evidence>
<dbReference type="EMBL" id="CP017150">
    <property type="protein sequence ID" value="AOP54981.1"/>
    <property type="molecule type" value="Genomic_DNA"/>
</dbReference>
<dbReference type="EMBL" id="NRHA01000011">
    <property type="protein sequence ID" value="PCC53906.1"/>
    <property type="molecule type" value="Genomic_DNA"/>
</dbReference>
<evidence type="ECO:0000259" key="1">
    <source>
        <dbReference type="SMART" id="SM00849"/>
    </source>
</evidence>
<evidence type="ECO:0000313" key="4">
    <source>
        <dbReference type="EMBL" id="AZT98459.1"/>
    </source>
</evidence>
<dbReference type="GO" id="GO:0016787">
    <property type="term" value="F:hydrolase activity"/>
    <property type="evidence" value="ECO:0007669"/>
    <property type="project" value="UniProtKB-KW"/>
</dbReference>
<dbReference type="EMBL" id="FXZB01000003">
    <property type="protein sequence ID" value="SMX68172.1"/>
    <property type="molecule type" value="Genomic_DNA"/>
</dbReference>
<dbReference type="InterPro" id="IPR051453">
    <property type="entry name" value="MBL_Glyoxalase_II"/>
</dbReference>
<evidence type="ECO:0000313" key="15">
    <source>
        <dbReference type="Proteomes" id="UP000217881"/>
    </source>
</evidence>
<organism evidence="2 13">
    <name type="scientific">Brevibacterium aurantiacum</name>
    <dbReference type="NCBI Taxonomy" id="273384"/>
    <lineage>
        <taxon>Bacteria</taxon>
        <taxon>Bacillati</taxon>
        <taxon>Actinomycetota</taxon>
        <taxon>Actinomycetes</taxon>
        <taxon>Micrococcales</taxon>
        <taxon>Brevibacteriaceae</taxon>
        <taxon>Brevibacterium</taxon>
    </lineage>
</organism>
<dbReference type="Proteomes" id="UP000234327">
    <property type="component" value="Unassembled WGS sequence"/>
</dbReference>
<dbReference type="SUPFAM" id="SSF56281">
    <property type="entry name" value="Metallo-hydrolase/oxidoreductase"/>
    <property type="match status" value="1"/>
</dbReference>
<dbReference type="EMBL" id="NRGQ01000018">
    <property type="protein sequence ID" value="PCC42408.1"/>
    <property type="molecule type" value="Genomic_DNA"/>
</dbReference>
<dbReference type="Proteomes" id="UP000297736">
    <property type="component" value="Unassembled WGS sequence"/>
</dbReference>
<evidence type="ECO:0000313" key="10">
    <source>
        <dbReference type="EMBL" id="SMX68172.1"/>
    </source>
</evidence>
<dbReference type="GeneID" id="60907548"/>
<reference evidence="14 15" key="3">
    <citation type="journal article" date="2017" name="Elife">
        <title>Extensive horizontal gene transfer in cheese-associated bacteria.</title>
        <authorList>
            <person name="Bonham K.S."/>
            <person name="Wolfe B.E."/>
            <person name="Dutton R.J."/>
        </authorList>
    </citation>
    <scope>NUCLEOTIDE SEQUENCE [LARGE SCALE GENOMIC DNA]</scope>
    <source>
        <strain evidence="8 15">738_8</strain>
        <strain evidence="7 14">947_7</strain>
        <strain evidence="6 17">962_8</strain>
        <strain evidence="5 16">JB5</strain>
    </source>
</reference>
<dbReference type="Proteomes" id="UP000218377">
    <property type="component" value="Unassembled WGS sequence"/>
</dbReference>
<keyword evidence="2" id="KW-0378">Hydrolase</keyword>
<reference evidence="2" key="1">
    <citation type="submission" date="2016-09" db="EMBL/GenBank/DDBJ databases">
        <title>Complete Genome Sequence of Brevibacterium aurantiacum SMQ-1335.</title>
        <authorList>
            <person name="de Melo A.G."/>
            <person name="Labrie S.J."/>
            <person name="Dumaresq J."/>
            <person name="Roberts R.J."/>
            <person name="Tremblay D.M."/>
            <person name="Moineau S."/>
        </authorList>
    </citation>
    <scope>NUCLEOTIDE SEQUENCE</scope>
    <source>
        <strain evidence="2">SMQ-1335</strain>
    </source>
</reference>
<evidence type="ECO:0000313" key="18">
    <source>
        <dbReference type="Proteomes" id="UP000234300"/>
    </source>
</evidence>
<evidence type="ECO:0000313" key="3">
    <source>
        <dbReference type="EMBL" id="AZT94672.1"/>
    </source>
</evidence>
<dbReference type="RefSeq" id="WP_069600874.1">
    <property type="nucleotide sequence ID" value="NZ_BJME01000004.1"/>
</dbReference>
<evidence type="ECO:0000313" key="22">
    <source>
        <dbReference type="Proteomes" id="UP000283000"/>
    </source>
</evidence>
<dbReference type="Pfam" id="PF00753">
    <property type="entry name" value="Lactamase_B"/>
    <property type="match status" value="1"/>
</dbReference>
<dbReference type="OrthoDB" id="2971563at2"/>
<dbReference type="Proteomes" id="UP000094793">
    <property type="component" value="Chromosome"/>
</dbReference>
<reference evidence="12 23" key="7">
    <citation type="submission" date="2018-10" db="EMBL/GenBank/DDBJ databases">
        <title>Brevibacterium genomes from Austrain hard cheese rinds.</title>
        <authorList>
            <person name="Anast J.M."/>
            <person name="Dzieciol M."/>
            <person name="Schultz D.L."/>
            <person name="Mann E."/>
            <person name="Wagner M."/>
            <person name="Schmitz-Esser S."/>
        </authorList>
    </citation>
    <scope>NUCLEOTIDE SEQUENCE [LARGE SCALE GENOMIC DNA]</scope>
    <source>
        <strain evidence="12 23">L261</strain>
    </source>
</reference>
<accession>A0A2A3ZQW3</accession>